<evidence type="ECO:0000259" key="5">
    <source>
        <dbReference type="PROSITE" id="PS50089"/>
    </source>
</evidence>
<keyword evidence="3" id="KW-0862">Zinc</keyword>
<evidence type="ECO:0000256" key="3">
    <source>
        <dbReference type="ARBA" id="ARBA00022833"/>
    </source>
</evidence>
<dbReference type="InterPro" id="IPR001841">
    <property type="entry name" value="Znf_RING"/>
</dbReference>
<dbReference type="Pfam" id="PF13639">
    <property type="entry name" value="zf-RING_2"/>
    <property type="match status" value="1"/>
</dbReference>
<name>A0A822XPG5_NELNU</name>
<evidence type="ECO:0000256" key="4">
    <source>
        <dbReference type="PROSITE-ProRule" id="PRU00175"/>
    </source>
</evidence>
<gene>
    <name evidence="6" type="ORF">HUJ06_023660</name>
</gene>
<evidence type="ECO:0000313" key="7">
    <source>
        <dbReference type="Proteomes" id="UP000607653"/>
    </source>
</evidence>
<protein>
    <recommendedName>
        <fullName evidence="5">RING-type domain-containing protein</fullName>
    </recommendedName>
</protein>
<comment type="caution">
    <text evidence="6">The sequence shown here is derived from an EMBL/GenBank/DDBJ whole genome shotgun (WGS) entry which is preliminary data.</text>
</comment>
<dbReference type="PANTHER" id="PTHR45931">
    <property type="entry name" value="SI:CH211-59O9.10"/>
    <property type="match status" value="1"/>
</dbReference>
<reference evidence="6 7" key="1">
    <citation type="journal article" date="2020" name="Mol. Biol. Evol.">
        <title>Distinct Expression and Methylation Patterns for Genes with Different Fates following a Single Whole-Genome Duplication in Flowering Plants.</title>
        <authorList>
            <person name="Shi T."/>
            <person name="Rahmani R.S."/>
            <person name="Gugger P.F."/>
            <person name="Wang M."/>
            <person name="Li H."/>
            <person name="Zhang Y."/>
            <person name="Li Z."/>
            <person name="Wang Q."/>
            <person name="Van de Peer Y."/>
            <person name="Marchal K."/>
            <person name="Chen J."/>
        </authorList>
    </citation>
    <scope>NUCLEOTIDE SEQUENCE [LARGE SCALE GENOMIC DNA]</scope>
    <source>
        <tissue evidence="6">Leaf</tissue>
    </source>
</reference>
<keyword evidence="1" id="KW-0479">Metal-binding</keyword>
<dbReference type="PANTHER" id="PTHR45931:SF25">
    <property type="entry name" value="E3 UBIQUITIN-PROTEIN LIGASE RLIM-LIKE ISOFORM X1"/>
    <property type="match status" value="1"/>
</dbReference>
<dbReference type="PROSITE" id="PS50089">
    <property type="entry name" value="ZF_RING_2"/>
    <property type="match status" value="1"/>
</dbReference>
<feature type="domain" description="RING-type" evidence="5">
    <location>
        <begin position="10"/>
        <end position="51"/>
    </location>
</feature>
<evidence type="ECO:0000256" key="2">
    <source>
        <dbReference type="ARBA" id="ARBA00022771"/>
    </source>
</evidence>
<dbReference type="EMBL" id="DUZY01000001">
    <property type="protein sequence ID" value="DAD22197.1"/>
    <property type="molecule type" value="Genomic_DNA"/>
</dbReference>
<dbReference type="SUPFAM" id="SSF57850">
    <property type="entry name" value="RING/U-box"/>
    <property type="match status" value="1"/>
</dbReference>
<evidence type="ECO:0000256" key="1">
    <source>
        <dbReference type="ARBA" id="ARBA00022723"/>
    </source>
</evidence>
<keyword evidence="2 4" id="KW-0863">Zinc-finger</keyword>
<dbReference type="Proteomes" id="UP000607653">
    <property type="component" value="Unassembled WGS sequence"/>
</dbReference>
<evidence type="ECO:0000313" key="6">
    <source>
        <dbReference type="EMBL" id="DAD22197.1"/>
    </source>
</evidence>
<dbReference type="InterPro" id="IPR013083">
    <property type="entry name" value="Znf_RING/FYVE/PHD"/>
</dbReference>
<dbReference type="Gene3D" id="3.30.40.10">
    <property type="entry name" value="Zinc/RING finger domain, C3HC4 (zinc finger)"/>
    <property type="match status" value="1"/>
</dbReference>
<keyword evidence="7" id="KW-1185">Reference proteome</keyword>
<dbReference type="AlphaFoldDB" id="A0A822XPG5"/>
<accession>A0A822XPG5</accession>
<dbReference type="SMART" id="SM00184">
    <property type="entry name" value="RING"/>
    <property type="match status" value="1"/>
</dbReference>
<dbReference type="InterPro" id="IPR051834">
    <property type="entry name" value="RING_finger_E3_ligase"/>
</dbReference>
<sequence>MQTDNLEEACAICLETPKTGDKIRHLPCLHKFHKDCIDPWLRRKTLCPVCKSSIT</sequence>
<proteinExistence type="predicted"/>
<dbReference type="GO" id="GO:0008270">
    <property type="term" value="F:zinc ion binding"/>
    <property type="evidence" value="ECO:0007669"/>
    <property type="project" value="UniProtKB-KW"/>
</dbReference>
<organism evidence="6 7">
    <name type="scientific">Nelumbo nucifera</name>
    <name type="common">Sacred lotus</name>
    <dbReference type="NCBI Taxonomy" id="4432"/>
    <lineage>
        <taxon>Eukaryota</taxon>
        <taxon>Viridiplantae</taxon>
        <taxon>Streptophyta</taxon>
        <taxon>Embryophyta</taxon>
        <taxon>Tracheophyta</taxon>
        <taxon>Spermatophyta</taxon>
        <taxon>Magnoliopsida</taxon>
        <taxon>Proteales</taxon>
        <taxon>Nelumbonaceae</taxon>
        <taxon>Nelumbo</taxon>
    </lineage>
</organism>
<dbReference type="CDD" id="cd16454">
    <property type="entry name" value="RING-H2_PA-TM-RING"/>
    <property type="match status" value="1"/>
</dbReference>